<feature type="transmembrane region" description="Helical" evidence="1">
    <location>
        <begin position="494"/>
        <end position="513"/>
    </location>
</feature>
<gene>
    <name evidence="3" type="ORF">CUT44_02950</name>
</gene>
<keyword evidence="4" id="KW-1185">Reference proteome</keyword>
<comment type="caution">
    <text evidence="3">The sequence shown here is derived from an EMBL/GenBank/DDBJ whole genome shotgun (WGS) entry which is preliminary data.</text>
</comment>
<dbReference type="InterPro" id="IPR027417">
    <property type="entry name" value="P-loop_NTPase"/>
</dbReference>
<dbReference type="Proteomes" id="UP000230407">
    <property type="component" value="Unassembled WGS sequence"/>
</dbReference>
<evidence type="ECO:0000256" key="1">
    <source>
        <dbReference type="SAM" id="Phobius"/>
    </source>
</evidence>
<reference evidence="3 4" key="1">
    <citation type="submission" date="2017-11" db="EMBL/GenBank/DDBJ databases">
        <title>Streptomyces carmine sp. nov., a novel actinomycete isolated from Sophora alopecuroides in Xinjiang, China.</title>
        <authorList>
            <person name="Wang Y."/>
            <person name="Luo X."/>
            <person name="Wan C."/>
            <person name="Zhang L."/>
        </authorList>
    </citation>
    <scope>NUCLEOTIDE SEQUENCE [LARGE SCALE GENOMIC DNA]</scope>
    <source>
        <strain evidence="3 4">TRM SA0054</strain>
    </source>
</reference>
<evidence type="ECO:0000313" key="3">
    <source>
        <dbReference type="EMBL" id="PJE99499.1"/>
    </source>
</evidence>
<dbReference type="Pfam" id="PF05729">
    <property type="entry name" value="NACHT"/>
    <property type="match status" value="1"/>
</dbReference>
<evidence type="ECO:0000313" key="4">
    <source>
        <dbReference type="Proteomes" id="UP000230407"/>
    </source>
</evidence>
<feature type="transmembrane region" description="Helical" evidence="1">
    <location>
        <begin position="22"/>
        <end position="46"/>
    </location>
</feature>
<dbReference type="EMBL" id="PGGW01000011">
    <property type="protein sequence ID" value="PJE99499.1"/>
    <property type="molecule type" value="Genomic_DNA"/>
</dbReference>
<feature type="domain" description="NACHT" evidence="2">
    <location>
        <begin position="154"/>
        <end position="280"/>
    </location>
</feature>
<keyword evidence="1" id="KW-1133">Transmembrane helix</keyword>
<keyword evidence="1" id="KW-0472">Membrane</keyword>
<feature type="transmembrane region" description="Helical" evidence="1">
    <location>
        <begin position="463"/>
        <end position="482"/>
    </location>
</feature>
<feature type="transmembrane region" description="Helical" evidence="1">
    <location>
        <begin position="559"/>
        <end position="580"/>
    </location>
</feature>
<dbReference type="SUPFAM" id="SSF52540">
    <property type="entry name" value="P-loop containing nucleoside triphosphate hydrolases"/>
    <property type="match status" value="1"/>
</dbReference>
<dbReference type="PROSITE" id="PS50837">
    <property type="entry name" value="NACHT"/>
    <property type="match status" value="1"/>
</dbReference>
<feature type="transmembrane region" description="Helical" evidence="1">
    <location>
        <begin position="624"/>
        <end position="646"/>
    </location>
</feature>
<feature type="transmembrane region" description="Helical" evidence="1">
    <location>
        <begin position="600"/>
        <end position="618"/>
    </location>
</feature>
<dbReference type="AlphaFoldDB" id="A0A2M8M5L8"/>
<proteinExistence type="predicted"/>
<dbReference type="InterPro" id="IPR007111">
    <property type="entry name" value="NACHT_NTPase"/>
</dbReference>
<organism evidence="3 4">
    <name type="scientific">Streptomyces carminius</name>
    <dbReference type="NCBI Taxonomy" id="2665496"/>
    <lineage>
        <taxon>Bacteria</taxon>
        <taxon>Bacillati</taxon>
        <taxon>Actinomycetota</taxon>
        <taxon>Actinomycetes</taxon>
        <taxon>Kitasatosporales</taxon>
        <taxon>Streptomycetaceae</taxon>
        <taxon>Streptomyces</taxon>
    </lineage>
</organism>
<accession>A0A2M8M5L8</accession>
<dbReference type="Gene3D" id="3.40.50.300">
    <property type="entry name" value="P-loop containing nucleotide triphosphate hydrolases"/>
    <property type="match status" value="1"/>
</dbReference>
<sequence>MPNHSGEAPLSDIMALMGRERWTVYGGVFVCLVALLGAVAVGLRALSSGTPLGDVDPLGAVVGLASLTVGLVAGWLALRALRMQQAVLADAVENLAGQVREAERSAWSQLMGNGSEPIDLRFVLRPDPPHDAAGAPPSGSLARIAELYRGLEPRRLVVTGGPGAGKTALAVYLMLELLSGDRAPEAPVPVRLSLSSWDTEQPLEDWLVRHLTGTYGVPSAAAVKLVSTRRVIPVLDGLDEMDADGRLGYSSRAGRALRALNAYQDTHRRAELVLTCRTTAYRKLTRRARLRVRDAVRIEIRPVGIPSARRFLTDRTEAVGRWEPVLREMERHRYGALARELSTPWRLCLATVVYEQRDEETGDYLKDPADLLDPTLRRPGALRDHLLGSFLRTAVESYGGSGGSRGRDRRTYPLDRVRTSLTALASYLARHERTGREAGGATLSGSDIVPHQLWPIAGVRRPITVVLGVFLAVMIACVAVVGNSMPEGYNRLRPALPLITANLMAFSVSHRLWPKAENLTWRLRGTTGSARRASVGMSIGLLWGASLGGLAWFHLGPGWGAVIAAVTGVLMGVALALGAANMGTTPPEPTEPGVVLRSEFAFGLLGGLATGALLWGTYRLQGGATMALGMGVLMGFAVLVSSAPLATRYAAMLVLTHGSLLPWRVGRFLRWCGDAGLLRRSGAAYQFRHRELQEYLARRDPDSSGDGGPPVPAG</sequence>
<keyword evidence="1" id="KW-0812">Transmembrane</keyword>
<feature type="transmembrane region" description="Helical" evidence="1">
    <location>
        <begin position="533"/>
        <end position="553"/>
    </location>
</feature>
<evidence type="ECO:0000259" key="2">
    <source>
        <dbReference type="PROSITE" id="PS50837"/>
    </source>
</evidence>
<protein>
    <recommendedName>
        <fullName evidence="2">NACHT domain-containing protein</fullName>
    </recommendedName>
</protein>
<name>A0A2M8M5L8_9ACTN</name>
<feature type="transmembrane region" description="Helical" evidence="1">
    <location>
        <begin position="58"/>
        <end position="78"/>
    </location>
</feature>